<keyword evidence="4" id="KW-1185">Reference proteome</keyword>
<keyword evidence="2" id="KW-1133">Transmembrane helix</keyword>
<dbReference type="InterPro" id="IPR036259">
    <property type="entry name" value="MFS_trans_sf"/>
</dbReference>
<feature type="transmembrane region" description="Helical" evidence="2">
    <location>
        <begin position="39"/>
        <end position="60"/>
    </location>
</feature>
<sequence>MDRKRISKRKKNVPKTPSPSNSVKDSKSREEEERRAKRAPFWAFGCLGSMFLGMVAIFLYDTYLLDYMEETNWLTPQINLFFSMFIFFLVIGLLLFSGLFFKEGRKKVGTYIAALIGVGVLWLSSEAYTDGKEAIDDMEVYKNGNYATVTGIIEDYRLYRPKRGGSSYITSVTINGTDYDVEGYIGIDEAKQGVGKLKLKIHYLPKSKFAMIVEFYDENGEVTKVVDKRTLKALEQE</sequence>
<keyword evidence="2" id="KW-0472">Membrane</keyword>
<dbReference type="Proteomes" id="UP000265692">
    <property type="component" value="Unassembled WGS sequence"/>
</dbReference>
<accession>A0A396SHA9</accession>
<feature type="region of interest" description="Disordered" evidence="1">
    <location>
        <begin position="1"/>
        <end position="32"/>
    </location>
</feature>
<protein>
    <submittedName>
        <fullName evidence="3">MFS transporter</fullName>
    </submittedName>
</protein>
<reference evidence="3 4" key="1">
    <citation type="submission" date="2018-08" db="EMBL/GenBank/DDBJ databases">
        <title>Lysinibacillus sp. YLB-03 draft genome sequence.</title>
        <authorList>
            <person name="Yu L."/>
        </authorList>
    </citation>
    <scope>NUCLEOTIDE SEQUENCE [LARGE SCALE GENOMIC DNA]</scope>
    <source>
        <strain evidence="3 4">YLB-03</strain>
    </source>
</reference>
<dbReference type="AlphaFoldDB" id="A0A396SHA9"/>
<keyword evidence="2" id="KW-0812">Transmembrane</keyword>
<proteinExistence type="predicted"/>
<evidence type="ECO:0000313" key="3">
    <source>
        <dbReference type="EMBL" id="RHW38457.1"/>
    </source>
</evidence>
<evidence type="ECO:0000313" key="4">
    <source>
        <dbReference type="Proteomes" id="UP000265692"/>
    </source>
</evidence>
<feature type="transmembrane region" description="Helical" evidence="2">
    <location>
        <begin position="80"/>
        <end position="101"/>
    </location>
</feature>
<comment type="caution">
    <text evidence="3">The sequence shown here is derived from an EMBL/GenBank/DDBJ whole genome shotgun (WGS) entry which is preliminary data.</text>
</comment>
<dbReference type="SUPFAM" id="SSF103473">
    <property type="entry name" value="MFS general substrate transporter"/>
    <property type="match status" value="1"/>
</dbReference>
<feature type="compositionally biased region" description="Basic residues" evidence="1">
    <location>
        <begin position="1"/>
        <end position="13"/>
    </location>
</feature>
<evidence type="ECO:0000256" key="2">
    <source>
        <dbReference type="SAM" id="Phobius"/>
    </source>
</evidence>
<dbReference type="Gene3D" id="1.20.1250.20">
    <property type="entry name" value="MFS general substrate transporter like domains"/>
    <property type="match status" value="1"/>
</dbReference>
<organism evidence="3 4">
    <name type="scientific">Ureibacillus yapensis</name>
    <dbReference type="NCBI Taxonomy" id="2304605"/>
    <lineage>
        <taxon>Bacteria</taxon>
        <taxon>Bacillati</taxon>
        <taxon>Bacillota</taxon>
        <taxon>Bacilli</taxon>
        <taxon>Bacillales</taxon>
        <taxon>Caryophanaceae</taxon>
        <taxon>Ureibacillus</taxon>
    </lineage>
</organism>
<feature type="transmembrane region" description="Helical" evidence="2">
    <location>
        <begin position="108"/>
        <end position="125"/>
    </location>
</feature>
<name>A0A396SHA9_9BACL</name>
<dbReference type="RefSeq" id="WP_118875491.1">
    <property type="nucleotide sequence ID" value="NZ_QWEI01000002.1"/>
</dbReference>
<dbReference type="EMBL" id="QWEI01000002">
    <property type="protein sequence ID" value="RHW38457.1"/>
    <property type="molecule type" value="Genomic_DNA"/>
</dbReference>
<evidence type="ECO:0000256" key="1">
    <source>
        <dbReference type="SAM" id="MobiDB-lite"/>
    </source>
</evidence>
<gene>
    <name evidence="3" type="ORF">D1B33_06135</name>
</gene>